<dbReference type="GO" id="GO:0017061">
    <property type="term" value="F:S-methyl-5-thioadenosine phosphorylase activity"/>
    <property type="evidence" value="ECO:0007669"/>
    <property type="project" value="UniProtKB-EC"/>
</dbReference>
<evidence type="ECO:0000256" key="1">
    <source>
        <dbReference type="ARBA" id="ARBA00000553"/>
    </source>
</evidence>
<dbReference type="Pfam" id="PF02578">
    <property type="entry name" value="Cu-oxidase_4"/>
    <property type="match status" value="1"/>
</dbReference>
<evidence type="ECO:0000256" key="8">
    <source>
        <dbReference type="ARBA" id="ARBA00048968"/>
    </source>
</evidence>
<evidence type="ECO:0000313" key="12">
    <source>
        <dbReference type="Proteomes" id="UP000238196"/>
    </source>
</evidence>
<dbReference type="CDD" id="cd16833">
    <property type="entry name" value="YfiH"/>
    <property type="match status" value="1"/>
</dbReference>
<reference evidence="11 12" key="1">
    <citation type="submission" date="2018-02" db="EMBL/GenBank/DDBJ databases">
        <title>novel marine gammaproteobacteria from coastal saline agro ecosystem.</title>
        <authorList>
            <person name="Krishnan R."/>
            <person name="Ramesh Kumar N."/>
        </authorList>
    </citation>
    <scope>NUCLEOTIDE SEQUENCE [LARGE SCALE GENOMIC DNA]</scope>
    <source>
        <strain evidence="11 12">228</strain>
    </source>
</reference>
<dbReference type="Proteomes" id="UP000238196">
    <property type="component" value="Unassembled WGS sequence"/>
</dbReference>
<evidence type="ECO:0000256" key="3">
    <source>
        <dbReference type="ARBA" id="ARBA00022679"/>
    </source>
</evidence>
<dbReference type="InterPro" id="IPR003730">
    <property type="entry name" value="Cu_polyphenol_OxRdtase"/>
</dbReference>
<dbReference type="InterPro" id="IPR038371">
    <property type="entry name" value="Cu_polyphenol_OxRdtase_sf"/>
</dbReference>
<dbReference type="GO" id="GO:0005507">
    <property type="term" value="F:copper ion binding"/>
    <property type="evidence" value="ECO:0007669"/>
    <property type="project" value="TreeGrafter"/>
</dbReference>
<name>A0A2S5KXA4_9PROT</name>
<keyword evidence="3" id="KW-0808">Transferase</keyword>
<dbReference type="PANTHER" id="PTHR30616">
    <property type="entry name" value="UNCHARACTERIZED PROTEIN YFIH"/>
    <property type="match status" value="1"/>
</dbReference>
<dbReference type="InterPro" id="IPR011324">
    <property type="entry name" value="Cytotoxic_necrot_fac-like_cat"/>
</dbReference>
<dbReference type="Gene3D" id="3.60.140.10">
    <property type="entry name" value="CNF1/YfiH-like putative cysteine hydrolases"/>
    <property type="match status" value="1"/>
</dbReference>
<gene>
    <name evidence="11" type="primary">pgeF</name>
    <name evidence="11" type="ORF">C4K68_00725</name>
</gene>
<keyword evidence="4" id="KW-0479">Metal-binding</keyword>
<evidence type="ECO:0000256" key="5">
    <source>
        <dbReference type="ARBA" id="ARBA00022801"/>
    </source>
</evidence>
<organism evidence="11 12">
    <name type="scientific">Proteobacteria bacterium 228</name>
    <dbReference type="NCBI Taxonomy" id="2083153"/>
    <lineage>
        <taxon>Bacteria</taxon>
        <taxon>Pseudomonadati</taxon>
        <taxon>Pseudomonadota</taxon>
    </lineage>
</organism>
<comment type="catalytic activity">
    <reaction evidence="1">
        <text>inosine + phosphate = alpha-D-ribose 1-phosphate + hypoxanthine</text>
        <dbReference type="Rhea" id="RHEA:27646"/>
        <dbReference type="ChEBI" id="CHEBI:17368"/>
        <dbReference type="ChEBI" id="CHEBI:17596"/>
        <dbReference type="ChEBI" id="CHEBI:43474"/>
        <dbReference type="ChEBI" id="CHEBI:57720"/>
        <dbReference type="EC" id="2.4.2.1"/>
    </reaction>
    <physiologicalReaction direction="left-to-right" evidence="1">
        <dbReference type="Rhea" id="RHEA:27647"/>
    </physiologicalReaction>
</comment>
<evidence type="ECO:0000256" key="7">
    <source>
        <dbReference type="ARBA" id="ARBA00047989"/>
    </source>
</evidence>
<dbReference type="AlphaFoldDB" id="A0A2S5KXA4"/>
<comment type="catalytic activity">
    <reaction evidence="9">
        <text>S-methyl-5'-thioadenosine + phosphate = 5-(methylsulfanyl)-alpha-D-ribose 1-phosphate + adenine</text>
        <dbReference type="Rhea" id="RHEA:11852"/>
        <dbReference type="ChEBI" id="CHEBI:16708"/>
        <dbReference type="ChEBI" id="CHEBI:17509"/>
        <dbReference type="ChEBI" id="CHEBI:43474"/>
        <dbReference type="ChEBI" id="CHEBI:58533"/>
        <dbReference type="EC" id="2.4.2.28"/>
    </reaction>
    <physiologicalReaction direction="left-to-right" evidence="9">
        <dbReference type="Rhea" id="RHEA:11853"/>
    </physiologicalReaction>
</comment>
<evidence type="ECO:0000313" key="11">
    <source>
        <dbReference type="EMBL" id="PPC79338.1"/>
    </source>
</evidence>
<evidence type="ECO:0000256" key="10">
    <source>
        <dbReference type="RuleBase" id="RU361274"/>
    </source>
</evidence>
<dbReference type="PANTHER" id="PTHR30616:SF2">
    <property type="entry name" value="PURINE NUCLEOSIDE PHOSPHORYLASE LACC1"/>
    <property type="match status" value="1"/>
</dbReference>
<comment type="catalytic activity">
    <reaction evidence="7">
        <text>adenosine + H2O + H(+) = inosine + NH4(+)</text>
        <dbReference type="Rhea" id="RHEA:24408"/>
        <dbReference type="ChEBI" id="CHEBI:15377"/>
        <dbReference type="ChEBI" id="CHEBI:15378"/>
        <dbReference type="ChEBI" id="CHEBI:16335"/>
        <dbReference type="ChEBI" id="CHEBI:17596"/>
        <dbReference type="ChEBI" id="CHEBI:28938"/>
        <dbReference type="EC" id="3.5.4.4"/>
    </reaction>
    <physiologicalReaction direction="left-to-right" evidence="7">
        <dbReference type="Rhea" id="RHEA:24409"/>
    </physiologicalReaction>
</comment>
<comment type="similarity">
    <text evidence="2 10">Belongs to the purine nucleoside phosphorylase YfiH/LACC1 family.</text>
</comment>
<keyword evidence="6" id="KW-0862">Zinc</keyword>
<evidence type="ECO:0000256" key="6">
    <source>
        <dbReference type="ARBA" id="ARBA00022833"/>
    </source>
</evidence>
<evidence type="ECO:0000256" key="2">
    <source>
        <dbReference type="ARBA" id="ARBA00007353"/>
    </source>
</evidence>
<comment type="caution">
    <text evidence="11">The sequence shown here is derived from an EMBL/GenBank/DDBJ whole genome shotgun (WGS) entry which is preliminary data.</text>
</comment>
<dbReference type="EMBL" id="PRLP01000002">
    <property type="protein sequence ID" value="PPC79338.1"/>
    <property type="molecule type" value="Genomic_DNA"/>
</dbReference>
<dbReference type="GO" id="GO:0016787">
    <property type="term" value="F:hydrolase activity"/>
    <property type="evidence" value="ECO:0007669"/>
    <property type="project" value="UniProtKB-KW"/>
</dbReference>
<dbReference type="NCBIfam" id="TIGR00726">
    <property type="entry name" value="peptidoglycan editing factor PgeF"/>
    <property type="match status" value="1"/>
</dbReference>
<dbReference type="OrthoDB" id="4279at2"/>
<protein>
    <recommendedName>
        <fullName evidence="10">Purine nucleoside phosphorylase</fullName>
    </recommendedName>
</protein>
<evidence type="ECO:0000256" key="9">
    <source>
        <dbReference type="ARBA" id="ARBA00049893"/>
    </source>
</evidence>
<keyword evidence="5" id="KW-0378">Hydrolase</keyword>
<accession>A0A2S5KXA4</accession>
<dbReference type="SUPFAM" id="SSF64438">
    <property type="entry name" value="CNF1/YfiH-like putative cysteine hydrolases"/>
    <property type="match status" value="1"/>
</dbReference>
<evidence type="ECO:0000256" key="4">
    <source>
        <dbReference type="ARBA" id="ARBA00022723"/>
    </source>
</evidence>
<proteinExistence type="inferred from homology"/>
<sequence>MSYVYPDWPAPGNVKALCTTRLGGHSQGAFGSFNLGDHVGDDPQAVHANRLQLQAELNLQQAPAWLVQVHGTDVACPGEADDYQADASVTRHRGQALAIMTADCLPVLFCDDKGLVVAGAHAGWRGLCAGILEATIQAMAVAPVSLMAWLGPAIGPAAFEVGDEVREAFIAQQRDAAAAFVPGELSGKWLADIYQLARLRLRQAGIERIYGGEYCTVSQPELFYSYRRDRQTGRMASLIWLD</sequence>
<comment type="catalytic activity">
    <reaction evidence="8">
        <text>adenosine + phosphate = alpha-D-ribose 1-phosphate + adenine</text>
        <dbReference type="Rhea" id="RHEA:27642"/>
        <dbReference type="ChEBI" id="CHEBI:16335"/>
        <dbReference type="ChEBI" id="CHEBI:16708"/>
        <dbReference type="ChEBI" id="CHEBI:43474"/>
        <dbReference type="ChEBI" id="CHEBI:57720"/>
        <dbReference type="EC" id="2.4.2.1"/>
    </reaction>
    <physiologicalReaction direction="left-to-right" evidence="8">
        <dbReference type="Rhea" id="RHEA:27643"/>
    </physiologicalReaction>
</comment>